<comment type="caution">
    <text evidence="1">The sequence shown here is derived from an EMBL/GenBank/DDBJ whole genome shotgun (WGS) entry which is preliminary data.</text>
</comment>
<dbReference type="EMBL" id="BARW01014064">
    <property type="protein sequence ID" value="GAI73199.1"/>
    <property type="molecule type" value="Genomic_DNA"/>
</dbReference>
<proteinExistence type="predicted"/>
<gene>
    <name evidence="1" type="ORF">S12H4_25252</name>
</gene>
<evidence type="ECO:0000313" key="1">
    <source>
        <dbReference type="EMBL" id="GAI73199.1"/>
    </source>
</evidence>
<feature type="non-terminal residue" evidence="1">
    <location>
        <position position="36"/>
    </location>
</feature>
<sequence>MNLIELTQKYADIPYKLGGKSMEEGFDCFSLFLKIG</sequence>
<name>X1SZE4_9ZZZZ</name>
<protein>
    <submittedName>
        <fullName evidence="1">Uncharacterized protein</fullName>
    </submittedName>
</protein>
<organism evidence="1">
    <name type="scientific">marine sediment metagenome</name>
    <dbReference type="NCBI Taxonomy" id="412755"/>
    <lineage>
        <taxon>unclassified sequences</taxon>
        <taxon>metagenomes</taxon>
        <taxon>ecological metagenomes</taxon>
    </lineage>
</organism>
<dbReference type="AlphaFoldDB" id="X1SZE4"/>
<accession>X1SZE4</accession>
<reference evidence="1" key="1">
    <citation type="journal article" date="2014" name="Front. Microbiol.">
        <title>High frequency of phylogenetically diverse reductive dehalogenase-homologous genes in deep subseafloor sedimentary metagenomes.</title>
        <authorList>
            <person name="Kawai M."/>
            <person name="Futagami T."/>
            <person name="Toyoda A."/>
            <person name="Takaki Y."/>
            <person name="Nishi S."/>
            <person name="Hori S."/>
            <person name="Arai W."/>
            <person name="Tsubouchi T."/>
            <person name="Morono Y."/>
            <person name="Uchiyama I."/>
            <person name="Ito T."/>
            <person name="Fujiyama A."/>
            <person name="Inagaki F."/>
            <person name="Takami H."/>
        </authorList>
    </citation>
    <scope>NUCLEOTIDE SEQUENCE</scope>
    <source>
        <strain evidence="1">Expedition CK06-06</strain>
    </source>
</reference>